<name>A0ABS7JLV0_9HELI</name>
<dbReference type="InterPro" id="IPR036890">
    <property type="entry name" value="HATPase_C_sf"/>
</dbReference>
<keyword evidence="8" id="KW-0902">Two-component regulatory system</keyword>
<evidence type="ECO:0000313" key="13">
    <source>
        <dbReference type="Proteomes" id="UP000700059"/>
    </source>
</evidence>
<dbReference type="InterPro" id="IPR035965">
    <property type="entry name" value="PAS-like_dom_sf"/>
</dbReference>
<dbReference type="InterPro" id="IPR003594">
    <property type="entry name" value="HATPase_dom"/>
</dbReference>
<dbReference type="Gene3D" id="1.10.287.130">
    <property type="match status" value="1"/>
</dbReference>
<dbReference type="Proteomes" id="UP000700059">
    <property type="component" value="Unassembled WGS sequence"/>
</dbReference>
<dbReference type="SMART" id="SM00388">
    <property type="entry name" value="HisKA"/>
    <property type="match status" value="1"/>
</dbReference>
<keyword evidence="7" id="KW-0067">ATP-binding</keyword>
<dbReference type="Pfam" id="PF00512">
    <property type="entry name" value="HisKA"/>
    <property type="match status" value="1"/>
</dbReference>
<dbReference type="SUPFAM" id="SSF55874">
    <property type="entry name" value="ATPase domain of HSP90 chaperone/DNA topoisomerase II/histidine kinase"/>
    <property type="match status" value="1"/>
</dbReference>
<dbReference type="InterPro" id="IPR036097">
    <property type="entry name" value="HisK_dim/P_sf"/>
</dbReference>
<sequence>MEWLTHWNENYSLAILFFGLLVCLAWAVIYALGQYRHLSKELKKSETLVNELQSKREAVEILSRELANHIEQEVAQRLKSDYAHNYLFEGSLNAIVIAQDEDLKIIKCNSSAFALFGMEMLNTNVLELFKDTECKRLVLEKIDQLKHSKWCQNFRMVLQNAETTIPVMVSINFLEFAQKTTLYFTFIDISDIAKLEEELQNKHLMLTQKTKDEEMGRMLGNIAHQWKQPLNALYLVCQNLKEMRTLGVLNDAEFEKYLQIMTEQIKFMSNTIDTFRSFYIPSEDKEEFEIYITIQNTLDLFYSILDNNISIKILSCKNKKSLKIYAIKSEFQNIIIILIDNAIEAIKERLREKRIKEGKITIRCAMEENIAGARVCALYIKDNGGGIRADIARKIFDKFFTTKQSGTGIGLSMVQMLLDSMRGRISFINEKDGVEFKVELPISNQSTQELNMKL</sequence>
<evidence type="ECO:0000256" key="9">
    <source>
        <dbReference type="SAM" id="Coils"/>
    </source>
</evidence>
<organism evidence="12 13">
    <name type="scientific">Helicobacter turcicus</name>
    <dbReference type="NCBI Taxonomy" id="2867412"/>
    <lineage>
        <taxon>Bacteria</taxon>
        <taxon>Pseudomonadati</taxon>
        <taxon>Campylobacterota</taxon>
        <taxon>Epsilonproteobacteria</taxon>
        <taxon>Campylobacterales</taxon>
        <taxon>Helicobacteraceae</taxon>
        <taxon>Helicobacter</taxon>
    </lineage>
</organism>
<accession>A0ABS7JLV0</accession>
<dbReference type="Pfam" id="PF13426">
    <property type="entry name" value="PAS_9"/>
    <property type="match status" value="1"/>
</dbReference>
<dbReference type="CDD" id="cd00082">
    <property type="entry name" value="HisKA"/>
    <property type="match status" value="1"/>
</dbReference>
<dbReference type="RefSeq" id="WP_221531463.1">
    <property type="nucleotide sequence ID" value="NZ_JAIGYP010000002.1"/>
</dbReference>
<keyword evidence="4" id="KW-0808">Transferase</keyword>
<feature type="transmembrane region" description="Helical" evidence="10">
    <location>
        <begin position="12"/>
        <end position="33"/>
    </location>
</feature>
<evidence type="ECO:0000256" key="6">
    <source>
        <dbReference type="ARBA" id="ARBA00022777"/>
    </source>
</evidence>
<dbReference type="CDD" id="cd00130">
    <property type="entry name" value="PAS"/>
    <property type="match status" value="1"/>
</dbReference>
<keyword evidence="3" id="KW-0597">Phosphoprotein</keyword>
<evidence type="ECO:0000256" key="7">
    <source>
        <dbReference type="ARBA" id="ARBA00022840"/>
    </source>
</evidence>
<keyword evidence="10" id="KW-1133">Transmembrane helix</keyword>
<evidence type="ECO:0000259" key="11">
    <source>
        <dbReference type="PROSITE" id="PS50109"/>
    </source>
</evidence>
<keyword evidence="10" id="KW-0472">Membrane</keyword>
<dbReference type="EMBL" id="JAIGYQ010000002">
    <property type="protein sequence ID" value="MBX7490370.1"/>
    <property type="molecule type" value="Genomic_DNA"/>
</dbReference>
<dbReference type="EC" id="2.7.13.3" evidence="2"/>
<evidence type="ECO:0000256" key="8">
    <source>
        <dbReference type="ARBA" id="ARBA00023012"/>
    </source>
</evidence>
<evidence type="ECO:0000256" key="2">
    <source>
        <dbReference type="ARBA" id="ARBA00012438"/>
    </source>
</evidence>
<dbReference type="InterPro" id="IPR000014">
    <property type="entry name" value="PAS"/>
</dbReference>
<dbReference type="SMART" id="SM00387">
    <property type="entry name" value="HATPase_c"/>
    <property type="match status" value="1"/>
</dbReference>
<proteinExistence type="predicted"/>
<evidence type="ECO:0000256" key="10">
    <source>
        <dbReference type="SAM" id="Phobius"/>
    </source>
</evidence>
<keyword evidence="10" id="KW-0812">Transmembrane</keyword>
<dbReference type="Gene3D" id="3.30.565.10">
    <property type="entry name" value="Histidine kinase-like ATPase, C-terminal domain"/>
    <property type="match status" value="1"/>
</dbReference>
<evidence type="ECO:0000256" key="5">
    <source>
        <dbReference type="ARBA" id="ARBA00022741"/>
    </source>
</evidence>
<keyword evidence="5" id="KW-0547">Nucleotide-binding</keyword>
<dbReference type="Pfam" id="PF02518">
    <property type="entry name" value="HATPase_c"/>
    <property type="match status" value="1"/>
</dbReference>
<evidence type="ECO:0000256" key="1">
    <source>
        <dbReference type="ARBA" id="ARBA00000085"/>
    </source>
</evidence>
<evidence type="ECO:0000256" key="4">
    <source>
        <dbReference type="ARBA" id="ARBA00022679"/>
    </source>
</evidence>
<keyword evidence="13" id="KW-1185">Reference proteome</keyword>
<dbReference type="InterPro" id="IPR005467">
    <property type="entry name" value="His_kinase_dom"/>
</dbReference>
<evidence type="ECO:0000313" key="12">
    <source>
        <dbReference type="EMBL" id="MBX7490370.1"/>
    </source>
</evidence>
<feature type="domain" description="Histidine kinase" evidence="11">
    <location>
        <begin position="221"/>
        <end position="444"/>
    </location>
</feature>
<dbReference type="PANTHER" id="PTHR43065">
    <property type="entry name" value="SENSOR HISTIDINE KINASE"/>
    <property type="match status" value="1"/>
</dbReference>
<comment type="caution">
    <text evidence="12">The sequence shown here is derived from an EMBL/GenBank/DDBJ whole genome shotgun (WGS) entry which is preliminary data.</text>
</comment>
<keyword evidence="6" id="KW-0418">Kinase</keyword>
<keyword evidence="9" id="KW-0175">Coiled coil</keyword>
<reference evidence="12 13" key="1">
    <citation type="submission" date="2021-08" db="EMBL/GenBank/DDBJ databases">
        <title>Helicobacter spp. isolated from feces of Anatolian Ground Squirrel (Spermophilus xanthoprymnus) in Turkey.</title>
        <authorList>
            <person name="Aydin F."/>
            <person name="Abay S."/>
            <person name="Kayman T."/>
            <person name="Karakaya E."/>
            <person name="Saticioglu I.B."/>
        </authorList>
    </citation>
    <scope>NUCLEOTIDE SEQUENCE [LARGE SCALE GENOMIC DNA]</scope>
    <source>
        <strain evidence="12 13">Faydin-H70</strain>
    </source>
</reference>
<dbReference type="InterPro" id="IPR003661">
    <property type="entry name" value="HisK_dim/P_dom"/>
</dbReference>
<protein>
    <recommendedName>
        <fullName evidence="2">histidine kinase</fullName>
        <ecNumber evidence="2">2.7.13.3</ecNumber>
    </recommendedName>
</protein>
<comment type="catalytic activity">
    <reaction evidence="1">
        <text>ATP + protein L-histidine = ADP + protein N-phospho-L-histidine.</text>
        <dbReference type="EC" id="2.7.13.3"/>
    </reaction>
</comment>
<evidence type="ECO:0000256" key="3">
    <source>
        <dbReference type="ARBA" id="ARBA00022553"/>
    </source>
</evidence>
<dbReference type="SUPFAM" id="SSF55785">
    <property type="entry name" value="PYP-like sensor domain (PAS domain)"/>
    <property type="match status" value="1"/>
</dbReference>
<gene>
    <name evidence="12" type="ORF">K4G57_02600</name>
</gene>
<dbReference type="InterPro" id="IPR004358">
    <property type="entry name" value="Sig_transdc_His_kin-like_C"/>
</dbReference>
<feature type="coiled-coil region" evidence="9">
    <location>
        <begin position="35"/>
        <end position="72"/>
    </location>
</feature>
<dbReference type="SUPFAM" id="SSF47384">
    <property type="entry name" value="Homodimeric domain of signal transducing histidine kinase"/>
    <property type="match status" value="1"/>
</dbReference>
<dbReference type="Gene3D" id="3.30.450.20">
    <property type="entry name" value="PAS domain"/>
    <property type="match status" value="1"/>
</dbReference>
<dbReference type="PROSITE" id="PS50109">
    <property type="entry name" value="HIS_KIN"/>
    <property type="match status" value="1"/>
</dbReference>
<dbReference type="PANTHER" id="PTHR43065:SF46">
    <property type="entry name" value="C4-DICARBOXYLATE TRANSPORT SENSOR PROTEIN DCTB"/>
    <property type="match status" value="1"/>
</dbReference>
<dbReference type="PRINTS" id="PR00344">
    <property type="entry name" value="BCTRLSENSOR"/>
</dbReference>